<evidence type="ECO:0000256" key="4">
    <source>
        <dbReference type="ARBA" id="ARBA00022801"/>
    </source>
</evidence>
<dbReference type="InterPro" id="IPR047201">
    <property type="entry name" value="ERI-1_3'hExo-like"/>
</dbReference>
<dbReference type="InterPro" id="IPR036361">
    <property type="entry name" value="SAP_dom_sf"/>
</dbReference>
<gene>
    <name evidence="10" type="ORF">MNOR_LOCUS11126</name>
</gene>
<proteinExistence type="predicted"/>
<comment type="subcellular location">
    <subcellularLocation>
        <location evidence="1">Cytoplasm</location>
    </subcellularLocation>
</comment>
<keyword evidence="5" id="KW-0269">Exonuclease</keyword>
<name>A0AAV2QFM2_MEGNR</name>
<keyword evidence="6" id="KW-0943">RNA-mediated gene silencing</keyword>
<dbReference type="SUPFAM" id="SSF53098">
    <property type="entry name" value="Ribonuclease H-like"/>
    <property type="match status" value="1"/>
</dbReference>
<feature type="region of interest" description="Disordered" evidence="7">
    <location>
        <begin position="318"/>
        <end position="349"/>
    </location>
</feature>
<dbReference type="SMART" id="SM00479">
    <property type="entry name" value="EXOIII"/>
    <property type="match status" value="1"/>
</dbReference>
<keyword evidence="2" id="KW-0963">Cytoplasm</keyword>
<dbReference type="CDD" id="cd06133">
    <property type="entry name" value="ERI-1_3'hExo_like"/>
    <property type="match status" value="1"/>
</dbReference>
<dbReference type="AlphaFoldDB" id="A0AAV2QFM2"/>
<evidence type="ECO:0000256" key="5">
    <source>
        <dbReference type="ARBA" id="ARBA00022839"/>
    </source>
</evidence>
<evidence type="ECO:0000256" key="6">
    <source>
        <dbReference type="ARBA" id="ARBA00023158"/>
    </source>
</evidence>
<dbReference type="PANTHER" id="PTHR23044">
    <property type="entry name" value="3'-5' EXONUCLEASE ERI1-RELATED"/>
    <property type="match status" value="1"/>
</dbReference>
<dbReference type="SMART" id="SM00513">
    <property type="entry name" value="SAP"/>
    <property type="match status" value="1"/>
</dbReference>
<dbReference type="InterPro" id="IPR013520">
    <property type="entry name" value="Ribonucl_H"/>
</dbReference>
<comment type="caution">
    <text evidence="10">The sequence shown here is derived from an EMBL/GenBank/DDBJ whole genome shotgun (WGS) entry which is preliminary data.</text>
</comment>
<organism evidence="10 11">
    <name type="scientific">Meganyctiphanes norvegica</name>
    <name type="common">Northern krill</name>
    <name type="synonym">Thysanopoda norvegica</name>
    <dbReference type="NCBI Taxonomy" id="48144"/>
    <lineage>
        <taxon>Eukaryota</taxon>
        <taxon>Metazoa</taxon>
        <taxon>Ecdysozoa</taxon>
        <taxon>Arthropoda</taxon>
        <taxon>Crustacea</taxon>
        <taxon>Multicrustacea</taxon>
        <taxon>Malacostraca</taxon>
        <taxon>Eumalacostraca</taxon>
        <taxon>Eucarida</taxon>
        <taxon>Euphausiacea</taxon>
        <taxon>Euphausiidae</taxon>
        <taxon>Meganyctiphanes</taxon>
    </lineage>
</organism>
<keyword evidence="3" id="KW-0540">Nuclease</keyword>
<protein>
    <submittedName>
        <fullName evidence="10">Uncharacterized protein</fullName>
    </submittedName>
</protein>
<accession>A0AAV2QFM2</accession>
<dbReference type="InterPro" id="IPR051274">
    <property type="entry name" value="3-5_Exoribonuclease"/>
</dbReference>
<evidence type="ECO:0000313" key="11">
    <source>
        <dbReference type="Proteomes" id="UP001497623"/>
    </source>
</evidence>
<dbReference type="FunFam" id="3.30.420.10:FF:000034">
    <property type="entry name" value="3'-5' exoribonuclease 1"/>
    <property type="match status" value="1"/>
</dbReference>
<evidence type="ECO:0000259" key="9">
    <source>
        <dbReference type="SMART" id="SM00513"/>
    </source>
</evidence>
<feature type="domain" description="SAP" evidence="9">
    <location>
        <begin position="36"/>
        <end position="70"/>
    </location>
</feature>
<evidence type="ECO:0000313" key="10">
    <source>
        <dbReference type="EMBL" id="CAL4079825.1"/>
    </source>
</evidence>
<feature type="compositionally biased region" description="Acidic residues" evidence="7">
    <location>
        <begin position="323"/>
        <end position="339"/>
    </location>
</feature>
<dbReference type="InterPro" id="IPR003034">
    <property type="entry name" value="SAP_dom"/>
</dbReference>
<dbReference type="GO" id="GO:0003676">
    <property type="term" value="F:nucleic acid binding"/>
    <property type="evidence" value="ECO:0007669"/>
    <property type="project" value="InterPro"/>
</dbReference>
<dbReference type="InterPro" id="IPR036397">
    <property type="entry name" value="RNaseH_sf"/>
</dbReference>
<dbReference type="PANTHER" id="PTHR23044:SF61">
    <property type="entry name" value="3'-5' EXORIBONUCLEASE 1-RELATED"/>
    <property type="match status" value="1"/>
</dbReference>
<dbReference type="InterPro" id="IPR012337">
    <property type="entry name" value="RNaseH-like_sf"/>
</dbReference>
<evidence type="ECO:0000256" key="1">
    <source>
        <dbReference type="ARBA" id="ARBA00004496"/>
    </source>
</evidence>
<dbReference type="Proteomes" id="UP001497623">
    <property type="component" value="Unassembled WGS sequence"/>
</dbReference>
<evidence type="ECO:0000256" key="3">
    <source>
        <dbReference type="ARBA" id="ARBA00022722"/>
    </source>
</evidence>
<sequence>MGDINKDPPETGVLQDSLRSEGENLHKQIAKRNGEVNRMNKGELRAKLRDLKQDTRGTRAVLQKRLKHCYKKNRLSKANLRDPASINHFYDNIIVIDFEATCEEAKPPGFKHEIIEFPAVIINTQSRKIIGEFQSYVQPVLNPRLSKFCTRLTGISQEMVENAPKFPEVLNQFKNWLNENNLIFEGEDCRSFAIATDGPWDMGRFLLHQCNDSQQPLPEWAKKWINIKKSYCNFYRTKRLPLNQMLEKLGLHFEGRPHCGMDDSRNIARIAIHLLNDGCNLRLNERIRLHSGGKPDFRYRVVCNLSRRDFESLRGLSKPDVINNEEESDEDTENEDDEDLGHFENPDEVDIPIEMMAKLRMK</sequence>
<dbReference type="GO" id="GO:0031047">
    <property type="term" value="P:regulatory ncRNA-mediated gene silencing"/>
    <property type="evidence" value="ECO:0007669"/>
    <property type="project" value="UniProtKB-KW"/>
</dbReference>
<feature type="domain" description="Exonuclease" evidence="8">
    <location>
        <begin position="92"/>
        <end position="280"/>
    </location>
</feature>
<evidence type="ECO:0000256" key="7">
    <source>
        <dbReference type="SAM" id="MobiDB-lite"/>
    </source>
</evidence>
<reference evidence="10 11" key="1">
    <citation type="submission" date="2024-05" db="EMBL/GenBank/DDBJ databases">
        <authorList>
            <person name="Wallberg A."/>
        </authorList>
    </citation>
    <scope>NUCLEOTIDE SEQUENCE [LARGE SCALE GENOMIC DNA]</scope>
</reference>
<evidence type="ECO:0000256" key="2">
    <source>
        <dbReference type="ARBA" id="ARBA00022490"/>
    </source>
</evidence>
<dbReference type="GO" id="GO:0005737">
    <property type="term" value="C:cytoplasm"/>
    <property type="evidence" value="ECO:0007669"/>
    <property type="project" value="UniProtKB-SubCell"/>
</dbReference>
<dbReference type="Pfam" id="PF00929">
    <property type="entry name" value="RNase_T"/>
    <property type="match status" value="1"/>
</dbReference>
<dbReference type="Gene3D" id="3.30.420.10">
    <property type="entry name" value="Ribonuclease H-like superfamily/Ribonuclease H"/>
    <property type="match status" value="1"/>
</dbReference>
<dbReference type="EMBL" id="CAXKWB010005785">
    <property type="protein sequence ID" value="CAL4079825.1"/>
    <property type="molecule type" value="Genomic_DNA"/>
</dbReference>
<dbReference type="Gene3D" id="1.10.720.30">
    <property type="entry name" value="SAP domain"/>
    <property type="match status" value="1"/>
</dbReference>
<evidence type="ECO:0000259" key="8">
    <source>
        <dbReference type="SMART" id="SM00479"/>
    </source>
</evidence>
<keyword evidence="11" id="KW-1185">Reference proteome</keyword>
<dbReference type="GO" id="GO:0005730">
    <property type="term" value="C:nucleolus"/>
    <property type="evidence" value="ECO:0007669"/>
    <property type="project" value="TreeGrafter"/>
</dbReference>
<keyword evidence="4" id="KW-0378">Hydrolase</keyword>
<dbReference type="GO" id="GO:0000175">
    <property type="term" value="F:3'-5'-RNA exonuclease activity"/>
    <property type="evidence" value="ECO:0007669"/>
    <property type="project" value="InterPro"/>
</dbReference>